<evidence type="ECO:0000313" key="4">
    <source>
        <dbReference type="Proteomes" id="UP000216429"/>
    </source>
</evidence>
<keyword evidence="4" id="KW-1185">Reference proteome</keyword>
<dbReference type="SUPFAM" id="SSF53850">
    <property type="entry name" value="Periplasmic binding protein-like II"/>
    <property type="match status" value="1"/>
</dbReference>
<dbReference type="Gene3D" id="3.40.190.10">
    <property type="entry name" value="Periplasmic binding protein-like II"/>
    <property type="match status" value="1"/>
</dbReference>
<evidence type="ECO:0008006" key="5">
    <source>
        <dbReference type="Google" id="ProtNLM"/>
    </source>
</evidence>
<feature type="chain" id="PRO_5011994847" description="ABC transporter substrate-binding protein" evidence="2">
    <location>
        <begin position="29"/>
        <end position="327"/>
    </location>
</feature>
<dbReference type="AlphaFoldDB" id="A0A261VSY1"/>
<dbReference type="InterPro" id="IPR005064">
    <property type="entry name" value="BUG"/>
</dbReference>
<dbReference type="Pfam" id="PF03401">
    <property type="entry name" value="TctC"/>
    <property type="match status" value="1"/>
</dbReference>
<sequence length="327" mass="34238">MPSRRGFCVGLGGVAALGSSLFSSGLRAASNWTAQRPLRFIVPFAAGGASDAFARLISEPLSRGLGQPFVVENKPGAGGVVAADFVAKAPPDGYTLLMATPGTQLINPYLFKNLPYAPDAFVPVGPLFDAPNVLVVHPDVPARTVAELIALAKKQPGQLNFSSSGPGSSSHLSGEMFKLMAQVEMTHVPYKGSAPAMNDLLAGRVQLAIDTISTVLPHIRAGTLRALGVGTLAPHPALPQVPPIAATVPGFESGAINYVLAPPGTPAEVVRTLSVAFRQALAEPATEARVAEMGYAILSDTPEELGERIRRDQKKWREVIIKANVTV</sequence>
<evidence type="ECO:0000256" key="2">
    <source>
        <dbReference type="SAM" id="SignalP"/>
    </source>
</evidence>
<proteinExistence type="inferred from homology"/>
<comment type="similarity">
    <text evidence="1">Belongs to the UPF0065 (bug) family.</text>
</comment>
<dbReference type="PANTHER" id="PTHR42928:SF5">
    <property type="entry name" value="BLR1237 PROTEIN"/>
    <property type="match status" value="1"/>
</dbReference>
<organism evidence="3 4">
    <name type="scientific">Bordetella genomosp. 12</name>
    <dbReference type="NCBI Taxonomy" id="463035"/>
    <lineage>
        <taxon>Bacteria</taxon>
        <taxon>Pseudomonadati</taxon>
        <taxon>Pseudomonadota</taxon>
        <taxon>Betaproteobacteria</taxon>
        <taxon>Burkholderiales</taxon>
        <taxon>Alcaligenaceae</taxon>
        <taxon>Bordetella</taxon>
    </lineage>
</organism>
<reference evidence="4" key="1">
    <citation type="submission" date="2017-05" db="EMBL/GenBank/DDBJ databases">
        <title>Complete and WGS of Bordetella genogroups.</title>
        <authorList>
            <person name="Spilker T."/>
            <person name="Lipuma J."/>
        </authorList>
    </citation>
    <scope>NUCLEOTIDE SEQUENCE [LARGE SCALE GENOMIC DNA]</scope>
    <source>
        <strain evidence="4">AU6712</strain>
    </source>
</reference>
<gene>
    <name evidence="3" type="ORF">CAL22_01165</name>
</gene>
<dbReference type="InterPro" id="IPR042100">
    <property type="entry name" value="Bug_dom1"/>
</dbReference>
<protein>
    <recommendedName>
        <fullName evidence="5">ABC transporter substrate-binding protein</fullName>
    </recommendedName>
</protein>
<dbReference type="EMBL" id="NEVU01000001">
    <property type="protein sequence ID" value="OZI77195.1"/>
    <property type="molecule type" value="Genomic_DNA"/>
</dbReference>
<dbReference type="OrthoDB" id="8676722at2"/>
<dbReference type="Gene3D" id="3.40.190.150">
    <property type="entry name" value="Bordetella uptake gene, domain 1"/>
    <property type="match status" value="1"/>
</dbReference>
<keyword evidence="2" id="KW-0732">Signal</keyword>
<dbReference type="PIRSF" id="PIRSF017082">
    <property type="entry name" value="YflP"/>
    <property type="match status" value="1"/>
</dbReference>
<dbReference type="PANTHER" id="PTHR42928">
    <property type="entry name" value="TRICARBOXYLATE-BINDING PROTEIN"/>
    <property type="match status" value="1"/>
</dbReference>
<evidence type="ECO:0000256" key="1">
    <source>
        <dbReference type="ARBA" id="ARBA00006987"/>
    </source>
</evidence>
<evidence type="ECO:0000313" key="3">
    <source>
        <dbReference type="EMBL" id="OZI77195.1"/>
    </source>
</evidence>
<dbReference type="CDD" id="cd07012">
    <property type="entry name" value="PBP2_Bug_TTT"/>
    <property type="match status" value="1"/>
</dbReference>
<feature type="signal peptide" evidence="2">
    <location>
        <begin position="1"/>
        <end position="28"/>
    </location>
</feature>
<dbReference type="RefSeq" id="WP_094809671.1">
    <property type="nucleotide sequence ID" value="NZ_NEVU01000001.1"/>
</dbReference>
<comment type="caution">
    <text evidence="3">The sequence shown here is derived from an EMBL/GenBank/DDBJ whole genome shotgun (WGS) entry which is preliminary data.</text>
</comment>
<name>A0A261VSY1_9BORD</name>
<accession>A0A261VSY1</accession>
<dbReference type="Proteomes" id="UP000216429">
    <property type="component" value="Unassembled WGS sequence"/>
</dbReference>